<keyword evidence="1" id="KW-0031">Aminopeptidase</keyword>
<keyword evidence="5" id="KW-0378">Hydrolase</keyword>
<dbReference type="Gene3D" id="3.40.630.10">
    <property type="entry name" value="Zn peptidases"/>
    <property type="match status" value="1"/>
</dbReference>
<proteinExistence type="predicted"/>
<evidence type="ECO:0000256" key="5">
    <source>
        <dbReference type="ARBA" id="ARBA00022801"/>
    </source>
</evidence>
<dbReference type="InterPro" id="IPR045175">
    <property type="entry name" value="M28_fam"/>
</dbReference>
<dbReference type="RefSeq" id="WP_210810427.1">
    <property type="nucleotide sequence ID" value="NZ_JAGQDG010000006.1"/>
</dbReference>
<keyword evidence="6" id="KW-0862">Zinc</keyword>
<gene>
    <name evidence="9" type="ORF">KAK11_16970</name>
</gene>
<evidence type="ECO:0000313" key="10">
    <source>
        <dbReference type="Proteomes" id="UP000672097"/>
    </source>
</evidence>
<evidence type="ECO:0000256" key="4">
    <source>
        <dbReference type="ARBA" id="ARBA00022729"/>
    </source>
</evidence>
<feature type="domain" description="Peptidase M28" evidence="8">
    <location>
        <begin position="217"/>
        <end position="415"/>
    </location>
</feature>
<reference evidence="9 10" key="1">
    <citation type="submission" date="2021-04" db="EMBL/GenBank/DDBJ databases">
        <title>The genome sequence of type strain Ideonella paludis KCTC 32238.</title>
        <authorList>
            <person name="Liu Y."/>
        </authorList>
    </citation>
    <scope>NUCLEOTIDE SEQUENCE [LARGE SCALE GENOMIC DNA]</scope>
    <source>
        <strain evidence="9 10">KCTC 32238</strain>
    </source>
</reference>
<dbReference type="Proteomes" id="UP000672097">
    <property type="component" value="Unassembled WGS sequence"/>
</dbReference>
<dbReference type="PANTHER" id="PTHR12147:SF56">
    <property type="entry name" value="AMINOPEPTIDASE YDR415C-RELATED"/>
    <property type="match status" value="1"/>
</dbReference>
<comment type="caution">
    <text evidence="9">The sequence shown here is derived from an EMBL/GenBank/DDBJ whole genome shotgun (WGS) entry which is preliminary data.</text>
</comment>
<feature type="chain" id="PRO_5045601689" evidence="7">
    <location>
        <begin position="21"/>
        <end position="436"/>
    </location>
</feature>
<accession>A0ABS5E0W2</accession>
<keyword evidence="10" id="KW-1185">Reference proteome</keyword>
<evidence type="ECO:0000256" key="7">
    <source>
        <dbReference type="SAM" id="SignalP"/>
    </source>
</evidence>
<organism evidence="9 10">
    <name type="scientific">Ideonella paludis</name>
    <dbReference type="NCBI Taxonomy" id="1233411"/>
    <lineage>
        <taxon>Bacteria</taxon>
        <taxon>Pseudomonadati</taxon>
        <taxon>Pseudomonadota</taxon>
        <taxon>Betaproteobacteria</taxon>
        <taxon>Burkholderiales</taxon>
        <taxon>Sphaerotilaceae</taxon>
        <taxon>Ideonella</taxon>
    </lineage>
</organism>
<sequence length="436" mass="47058">MKKLVLSAATLACATFFAQAAVAGPKIWVSMGDDAYQLLRAAHPQAKSTESHDVQVNVPRAGMLAKAVGSPESLTTRTDRIHVLQVDEDQLHRLSTEVHEKLHRCGGYIVHASRAEARQSLQELRGHLTRAKEATALAPSYAIDNQSTVTPLLTQVQESQVLSTIQKLSDYQNRFYKTSHGTAASNDLFNTWKQMAAGRTDITVSQFAHKKWPQKSVILSIKGTHAPDEIVVIGGHLDSTVGFLTGENSRAPGADDDASGIASLQEVMRVLLASNYKPKRTLQFMGYAAEEVGLLGSDAIAAKYKKQGKKVVGVMQLDMTNYQGQPTSDITLITDYTNAAQNNFVKALATAYLPELTVTQDACGYACSDHASWTKRGYAASFPFESSLAADNKLIHTPNDTLAKSNNSAAHAVKFAKLGLTFAVELASDAPVKAGQ</sequence>
<evidence type="ECO:0000256" key="1">
    <source>
        <dbReference type="ARBA" id="ARBA00022438"/>
    </source>
</evidence>
<keyword evidence="2" id="KW-0645">Protease</keyword>
<evidence type="ECO:0000259" key="8">
    <source>
        <dbReference type="Pfam" id="PF04389"/>
    </source>
</evidence>
<feature type="signal peptide" evidence="7">
    <location>
        <begin position="1"/>
        <end position="20"/>
    </location>
</feature>
<dbReference type="EMBL" id="JAGQDG010000006">
    <property type="protein sequence ID" value="MBQ0937022.1"/>
    <property type="molecule type" value="Genomic_DNA"/>
</dbReference>
<name>A0ABS5E0W2_9BURK</name>
<dbReference type="PANTHER" id="PTHR12147">
    <property type="entry name" value="METALLOPEPTIDASE M28 FAMILY MEMBER"/>
    <property type="match status" value="1"/>
</dbReference>
<evidence type="ECO:0000256" key="6">
    <source>
        <dbReference type="ARBA" id="ARBA00022833"/>
    </source>
</evidence>
<dbReference type="Pfam" id="PF04389">
    <property type="entry name" value="Peptidase_M28"/>
    <property type="match status" value="1"/>
</dbReference>
<protein>
    <submittedName>
        <fullName evidence="9">M20/M25/M40 family metallo-hydrolase</fullName>
    </submittedName>
</protein>
<evidence type="ECO:0000256" key="3">
    <source>
        <dbReference type="ARBA" id="ARBA00022723"/>
    </source>
</evidence>
<evidence type="ECO:0000256" key="2">
    <source>
        <dbReference type="ARBA" id="ARBA00022670"/>
    </source>
</evidence>
<dbReference type="SUPFAM" id="SSF53187">
    <property type="entry name" value="Zn-dependent exopeptidases"/>
    <property type="match status" value="1"/>
</dbReference>
<keyword evidence="3" id="KW-0479">Metal-binding</keyword>
<dbReference type="InterPro" id="IPR007484">
    <property type="entry name" value="Peptidase_M28"/>
</dbReference>
<evidence type="ECO:0000313" key="9">
    <source>
        <dbReference type="EMBL" id="MBQ0937022.1"/>
    </source>
</evidence>
<keyword evidence="4 7" id="KW-0732">Signal</keyword>
<dbReference type="PIRSF" id="PIRSF036685">
    <property type="entry name" value="BacLeuNPeptidase"/>
    <property type="match status" value="1"/>
</dbReference>
<dbReference type="InterPro" id="IPR012189">
    <property type="entry name" value="Pept_M28E_Ap1"/>
</dbReference>